<name>A0ACC2NLZ7_9HYME</name>
<proteinExistence type="predicted"/>
<evidence type="ECO:0000313" key="1">
    <source>
        <dbReference type="EMBL" id="KAJ8671838.1"/>
    </source>
</evidence>
<sequence length="166" mass="18800">MDTEESDDEISYMHLHGIQIDVVARIRCGHEEEKNKYWLDEKRRVCVLCEKATGSLEHLIGECKVTSVWVKELPGESSEAKLQATTGEIGDRRVCRVFRKIEQAKEGKRKREEIEVRNGRNRIRSDSQATEGQDPSTNAVTQRQGLQAGTSTLATGTTRDTRRNKG</sequence>
<accession>A0ACC2NLZ7</accession>
<gene>
    <name evidence="1" type="ORF">QAD02_003097</name>
</gene>
<organism evidence="1 2">
    <name type="scientific">Eretmocerus hayati</name>
    <dbReference type="NCBI Taxonomy" id="131215"/>
    <lineage>
        <taxon>Eukaryota</taxon>
        <taxon>Metazoa</taxon>
        <taxon>Ecdysozoa</taxon>
        <taxon>Arthropoda</taxon>
        <taxon>Hexapoda</taxon>
        <taxon>Insecta</taxon>
        <taxon>Pterygota</taxon>
        <taxon>Neoptera</taxon>
        <taxon>Endopterygota</taxon>
        <taxon>Hymenoptera</taxon>
        <taxon>Apocrita</taxon>
        <taxon>Proctotrupomorpha</taxon>
        <taxon>Chalcidoidea</taxon>
        <taxon>Aphelinidae</taxon>
        <taxon>Aphelininae</taxon>
        <taxon>Eretmocerus</taxon>
    </lineage>
</organism>
<comment type="caution">
    <text evidence="1">The sequence shown here is derived from an EMBL/GenBank/DDBJ whole genome shotgun (WGS) entry which is preliminary data.</text>
</comment>
<reference evidence="1" key="1">
    <citation type="submission" date="2023-04" db="EMBL/GenBank/DDBJ databases">
        <title>A chromosome-level genome assembly of the parasitoid wasp Eretmocerus hayati.</title>
        <authorList>
            <person name="Zhong Y."/>
            <person name="Liu S."/>
            <person name="Liu Y."/>
        </authorList>
    </citation>
    <scope>NUCLEOTIDE SEQUENCE</scope>
    <source>
        <strain evidence="1">ZJU_SS_LIU_2023</strain>
    </source>
</reference>
<dbReference type="Proteomes" id="UP001239111">
    <property type="component" value="Chromosome 3"/>
</dbReference>
<dbReference type="EMBL" id="CM056743">
    <property type="protein sequence ID" value="KAJ8671838.1"/>
    <property type="molecule type" value="Genomic_DNA"/>
</dbReference>
<evidence type="ECO:0000313" key="2">
    <source>
        <dbReference type="Proteomes" id="UP001239111"/>
    </source>
</evidence>
<protein>
    <submittedName>
        <fullName evidence="1">Uncharacterized protein</fullName>
    </submittedName>
</protein>
<keyword evidence="2" id="KW-1185">Reference proteome</keyword>